<dbReference type="EMBL" id="LCKS01000016">
    <property type="protein sequence ID" value="KKU01839.1"/>
    <property type="molecule type" value="Genomic_DNA"/>
</dbReference>
<gene>
    <name evidence="1" type="ORF">UX05_C0016G0010</name>
</gene>
<dbReference type="AlphaFoldDB" id="A0A0G1M141"/>
<proteinExistence type="predicted"/>
<name>A0A0G1M141_9BACT</name>
<sequence>MHFQAGKNAQWYRERVLSDYNEGIREESSQRSLQYAEEEERALSASPGEVLARAKTFYDRTVALASSGVDGEQLALQLGDEFPNLMNFYGLLRRTIWGDNLTESVSAAATRKALRLRGK</sequence>
<organism evidence="1 2">
    <name type="scientific">Candidatus Amesbacteria bacterium GW2011_GWC2_45_19</name>
    <dbReference type="NCBI Taxonomy" id="1618366"/>
    <lineage>
        <taxon>Bacteria</taxon>
        <taxon>Candidatus Amesiibacteriota</taxon>
    </lineage>
</organism>
<evidence type="ECO:0000313" key="1">
    <source>
        <dbReference type="EMBL" id="KKU01839.1"/>
    </source>
</evidence>
<protein>
    <submittedName>
        <fullName evidence="1">Uncharacterized protein</fullName>
    </submittedName>
</protein>
<comment type="caution">
    <text evidence="1">The sequence shown here is derived from an EMBL/GenBank/DDBJ whole genome shotgun (WGS) entry which is preliminary data.</text>
</comment>
<evidence type="ECO:0000313" key="2">
    <source>
        <dbReference type="Proteomes" id="UP000034264"/>
    </source>
</evidence>
<accession>A0A0G1M141</accession>
<reference evidence="1 2" key="1">
    <citation type="journal article" date="2015" name="Nature">
        <title>rRNA introns, odd ribosomes, and small enigmatic genomes across a large radiation of phyla.</title>
        <authorList>
            <person name="Brown C.T."/>
            <person name="Hug L.A."/>
            <person name="Thomas B.C."/>
            <person name="Sharon I."/>
            <person name="Castelle C.J."/>
            <person name="Singh A."/>
            <person name="Wilkins M.J."/>
            <person name="Williams K.H."/>
            <person name="Banfield J.F."/>
        </authorList>
    </citation>
    <scope>NUCLEOTIDE SEQUENCE [LARGE SCALE GENOMIC DNA]</scope>
</reference>
<dbReference type="Proteomes" id="UP000034264">
    <property type="component" value="Unassembled WGS sequence"/>
</dbReference>